<organism evidence="1 2">
    <name type="scientific">Thomasclavelia ramosa</name>
    <dbReference type="NCBI Taxonomy" id="1547"/>
    <lineage>
        <taxon>Bacteria</taxon>
        <taxon>Bacillati</taxon>
        <taxon>Bacillota</taxon>
        <taxon>Erysipelotrichia</taxon>
        <taxon>Erysipelotrichales</taxon>
        <taxon>Coprobacillaceae</taxon>
        <taxon>Thomasclavelia</taxon>
    </lineage>
</organism>
<dbReference type="RefSeq" id="WP_272019382.1">
    <property type="nucleotide sequence ID" value="NZ_JAQLKE010000067.1"/>
</dbReference>
<sequence length="227" mass="26781">MDSNKIKTFSLYILAFFLFLGLLWSTRYIKINSVLELPPSPANYFSDNYLSTTLYNQENDGCILTYTTDAKTNKNIGYIYWGYVYADDVKEILSDKRTNKEIIKDLETEQEFFQEQLGDKYNPGDSTNREFGKEDYWLMAYYDFDEEEPYAVYEINFWTKDFDINDKGMQKVLQYLGLDKIYDESTEQFTVKKLKKNKSKLKFANIFDFTNISHTVDMDGNEVSNAE</sequence>
<name>A0AB35IPG8_9FIRM</name>
<dbReference type="EMBL" id="JAQLKE010000067">
    <property type="protein sequence ID" value="MDB7085962.1"/>
    <property type="molecule type" value="Genomic_DNA"/>
</dbReference>
<comment type="caution">
    <text evidence="1">The sequence shown here is derived from an EMBL/GenBank/DDBJ whole genome shotgun (WGS) entry which is preliminary data.</text>
</comment>
<proteinExistence type="predicted"/>
<dbReference type="Proteomes" id="UP001211987">
    <property type="component" value="Unassembled WGS sequence"/>
</dbReference>
<protein>
    <submittedName>
        <fullName evidence="1">Uncharacterized protein</fullName>
    </submittedName>
</protein>
<evidence type="ECO:0000313" key="2">
    <source>
        <dbReference type="Proteomes" id="UP001211987"/>
    </source>
</evidence>
<evidence type="ECO:0000313" key="1">
    <source>
        <dbReference type="EMBL" id="MDB7085962.1"/>
    </source>
</evidence>
<reference evidence="1" key="1">
    <citation type="submission" date="2023-01" db="EMBL/GenBank/DDBJ databases">
        <title>Human gut microbiome strain richness.</title>
        <authorList>
            <person name="Chen-Liaw A."/>
        </authorList>
    </citation>
    <scope>NUCLEOTIDE SEQUENCE</scope>
    <source>
        <strain evidence="1">1001217st2_G6_1001217B_191108</strain>
    </source>
</reference>
<accession>A0AB35IPG8</accession>
<gene>
    <name evidence="1" type="ORF">PM738_19480</name>
</gene>
<dbReference type="AlphaFoldDB" id="A0AB35IPG8"/>